<dbReference type="Proteomes" id="UP000318582">
    <property type="component" value="Unassembled WGS sequence"/>
</dbReference>
<evidence type="ECO:0000313" key="11">
    <source>
        <dbReference type="EMBL" id="TPX55604.1"/>
    </source>
</evidence>
<dbReference type="Pfam" id="PF07992">
    <property type="entry name" value="Pyr_redox_2"/>
    <property type="match status" value="1"/>
</dbReference>
<dbReference type="InterPro" id="IPR002048">
    <property type="entry name" value="EF_hand_dom"/>
</dbReference>
<keyword evidence="9" id="KW-0472">Membrane</keyword>
<evidence type="ECO:0000256" key="1">
    <source>
        <dbReference type="ARBA" id="ARBA00004137"/>
    </source>
</evidence>
<dbReference type="SUPFAM" id="SSF51905">
    <property type="entry name" value="FAD/NAD(P)-binding domain"/>
    <property type="match status" value="1"/>
</dbReference>
<feature type="transmembrane region" description="Helical" evidence="9">
    <location>
        <begin position="50"/>
        <end position="73"/>
    </location>
</feature>
<keyword evidence="9" id="KW-1133">Transmembrane helix</keyword>
<dbReference type="GO" id="GO:0003954">
    <property type="term" value="F:NADH dehydrogenase activity"/>
    <property type="evidence" value="ECO:0007669"/>
    <property type="project" value="InterPro"/>
</dbReference>
<dbReference type="InterPro" id="IPR018247">
    <property type="entry name" value="EF_Hand_1_Ca_BS"/>
</dbReference>
<keyword evidence="7" id="KW-0560">Oxidoreductase</keyword>
<reference evidence="11 12" key="1">
    <citation type="journal article" date="2019" name="Sci. Rep.">
        <title>Comparative genomics of chytrid fungi reveal insights into the obligate biotrophic and pathogenic lifestyle of Synchytrium endobioticum.</title>
        <authorList>
            <person name="van de Vossenberg B.T.L.H."/>
            <person name="Warris S."/>
            <person name="Nguyen H.D.T."/>
            <person name="van Gent-Pelzer M.P.E."/>
            <person name="Joly D.L."/>
            <person name="van de Geest H.C."/>
            <person name="Bonants P.J.M."/>
            <person name="Smith D.S."/>
            <person name="Levesque C.A."/>
            <person name="van der Lee T.A.J."/>
        </authorList>
    </citation>
    <scope>NUCLEOTIDE SEQUENCE [LARGE SCALE GENOMIC DNA]</scope>
    <source>
        <strain evidence="11 12">CBS 809.83</strain>
    </source>
</reference>
<dbReference type="InterPro" id="IPR045024">
    <property type="entry name" value="NDH-2"/>
</dbReference>
<keyword evidence="3" id="KW-0285">Flavoprotein</keyword>
<dbReference type="InterPro" id="IPR054585">
    <property type="entry name" value="NDH2-like_C"/>
</dbReference>
<evidence type="ECO:0000256" key="6">
    <source>
        <dbReference type="ARBA" id="ARBA00022946"/>
    </source>
</evidence>
<dbReference type="InterPro" id="IPR023753">
    <property type="entry name" value="FAD/NAD-binding_dom"/>
</dbReference>
<evidence type="ECO:0000256" key="7">
    <source>
        <dbReference type="ARBA" id="ARBA00023002"/>
    </source>
</evidence>
<dbReference type="SUPFAM" id="SSF47473">
    <property type="entry name" value="EF-hand"/>
    <property type="match status" value="1"/>
</dbReference>
<dbReference type="STRING" id="109895.A0A507DV32"/>
<keyword evidence="6" id="KW-0809">Transit peptide</keyword>
<dbReference type="Pfam" id="PF22366">
    <property type="entry name" value="NDH2_C"/>
    <property type="match status" value="1"/>
</dbReference>
<organism evidence="11 12">
    <name type="scientific">Powellomyces hirtus</name>
    <dbReference type="NCBI Taxonomy" id="109895"/>
    <lineage>
        <taxon>Eukaryota</taxon>
        <taxon>Fungi</taxon>
        <taxon>Fungi incertae sedis</taxon>
        <taxon>Chytridiomycota</taxon>
        <taxon>Chytridiomycota incertae sedis</taxon>
        <taxon>Chytridiomycetes</taxon>
        <taxon>Spizellomycetales</taxon>
        <taxon>Powellomycetaceae</taxon>
        <taxon>Powellomyces</taxon>
    </lineage>
</organism>
<dbReference type="InterPro" id="IPR011992">
    <property type="entry name" value="EF-hand-dom_pair"/>
</dbReference>
<evidence type="ECO:0000259" key="10">
    <source>
        <dbReference type="PROSITE" id="PS50222"/>
    </source>
</evidence>
<keyword evidence="8" id="KW-0520">NAD</keyword>
<dbReference type="PROSITE" id="PS50222">
    <property type="entry name" value="EF_HAND_2"/>
    <property type="match status" value="1"/>
</dbReference>
<evidence type="ECO:0000256" key="4">
    <source>
        <dbReference type="ARBA" id="ARBA00022827"/>
    </source>
</evidence>
<proteinExistence type="inferred from homology"/>
<dbReference type="InterPro" id="IPR036188">
    <property type="entry name" value="FAD/NAD-bd_sf"/>
</dbReference>
<evidence type="ECO:0000256" key="8">
    <source>
        <dbReference type="ARBA" id="ARBA00023027"/>
    </source>
</evidence>
<evidence type="ECO:0000256" key="5">
    <source>
        <dbReference type="ARBA" id="ARBA00022837"/>
    </source>
</evidence>
<dbReference type="GO" id="GO:0005509">
    <property type="term" value="F:calcium ion binding"/>
    <property type="evidence" value="ECO:0007669"/>
    <property type="project" value="InterPro"/>
</dbReference>
<sequence length="638" mass="70501">MRPIFAKSWTSFSPLARGVGRGRWQVSRLSSTISPVAAPSTKSRLSSARVLVVGAVFFGVGATLWAGEAFYLAAEEAKGEPSYVPVNKATPGVPGADPAYPKTMTINGEELPVATCFGSDMADINKPRLVILGSGWGATSILKHTQDLDANGYYTVVLSPTNYFLFTPLLPEATTGTTECRSLIESIRKICFRSRAHYCEAAAQDVHFDLKMVEVIGVDGRHFLVPYDKLVIGVGAMNNTFGVPGVRENARFLKDIQDARYLRHKLMTNFETAALPTTSEEERKRLLSFVIAGGGPTGVEYAAELYDFLHEDLMKYFPDLTSSDVSVTIVQSADHILNTFSEAISLYAEERFKKHNINVVTNARVTKVDPGVLTYRNKNAKAGEVDTFEIPFGICLWSTGIGLRDFTKRLVDKIDMQKNKRAIEVDSRLRMKGVEGVYALGDCATIENPNMMEIVKQSFVETGKDSLDYDTFQSVIASIVDRFPQTAMHLEKLQNLFEKYDLDKNRRLDMTEIAVLVDETNKKLTSLPATAQVARQQGEYMAKKLNKLAWTPSAEGSMAVENTLKPFNYKHLGSFSYVGGDSAVIDLGGGRTGGGFGAFLLWRGAYLAKQVSLRTRVLLALDWTKRMFGRYDCSSPRS</sequence>
<evidence type="ECO:0000256" key="9">
    <source>
        <dbReference type="SAM" id="Phobius"/>
    </source>
</evidence>
<dbReference type="PANTHER" id="PTHR43706">
    <property type="entry name" value="NADH DEHYDROGENASE"/>
    <property type="match status" value="1"/>
</dbReference>
<gene>
    <name evidence="11" type="ORF">PhCBS80983_g05176</name>
</gene>
<feature type="domain" description="EF-hand" evidence="10">
    <location>
        <begin position="488"/>
        <end position="523"/>
    </location>
</feature>
<comment type="similarity">
    <text evidence="2">Belongs to the NADH dehydrogenase family.</text>
</comment>
<dbReference type="AlphaFoldDB" id="A0A507DV32"/>
<dbReference type="GO" id="GO:0005743">
    <property type="term" value="C:mitochondrial inner membrane"/>
    <property type="evidence" value="ECO:0007669"/>
    <property type="project" value="UniProtKB-SubCell"/>
</dbReference>
<dbReference type="PROSITE" id="PS00018">
    <property type="entry name" value="EF_HAND_1"/>
    <property type="match status" value="1"/>
</dbReference>
<keyword evidence="4" id="KW-0274">FAD</keyword>
<dbReference type="EMBL" id="QEAQ01000102">
    <property type="protein sequence ID" value="TPX55604.1"/>
    <property type="molecule type" value="Genomic_DNA"/>
</dbReference>
<accession>A0A507DV32</accession>
<keyword evidence="12" id="KW-1185">Reference proteome</keyword>
<name>A0A507DV32_9FUNG</name>
<dbReference type="Gene3D" id="3.50.50.100">
    <property type="match status" value="2"/>
</dbReference>
<protein>
    <recommendedName>
        <fullName evidence="10">EF-hand domain-containing protein</fullName>
    </recommendedName>
</protein>
<evidence type="ECO:0000256" key="2">
    <source>
        <dbReference type="ARBA" id="ARBA00005272"/>
    </source>
</evidence>
<keyword evidence="5" id="KW-0106">Calcium</keyword>
<keyword evidence="9" id="KW-0812">Transmembrane</keyword>
<dbReference type="PRINTS" id="PR00368">
    <property type="entry name" value="FADPNR"/>
</dbReference>
<dbReference type="PANTHER" id="PTHR43706:SF50">
    <property type="entry name" value="NADH DEHYDROGENASE (UBIQUINONE)-RELATED"/>
    <property type="match status" value="1"/>
</dbReference>
<comment type="caution">
    <text evidence="11">The sequence shown here is derived from an EMBL/GenBank/DDBJ whole genome shotgun (WGS) entry which is preliminary data.</text>
</comment>
<evidence type="ECO:0000256" key="3">
    <source>
        <dbReference type="ARBA" id="ARBA00022630"/>
    </source>
</evidence>
<evidence type="ECO:0000313" key="12">
    <source>
        <dbReference type="Proteomes" id="UP000318582"/>
    </source>
</evidence>
<comment type="subcellular location">
    <subcellularLocation>
        <location evidence="1">Mitochondrion inner membrane</location>
        <topology evidence="1">Peripheral membrane protein</topology>
        <orientation evidence="1">Intermembrane side</orientation>
    </subcellularLocation>
</comment>